<dbReference type="SUPFAM" id="SSF81383">
    <property type="entry name" value="F-box domain"/>
    <property type="match status" value="1"/>
</dbReference>
<organism evidence="1 2">
    <name type="scientific">Volvox africanus</name>
    <dbReference type="NCBI Taxonomy" id="51714"/>
    <lineage>
        <taxon>Eukaryota</taxon>
        <taxon>Viridiplantae</taxon>
        <taxon>Chlorophyta</taxon>
        <taxon>core chlorophytes</taxon>
        <taxon>Chlorophyceae</taxon>
        <taxon>CS clade</taxon>
        <taxon>Chlamydomonadales</taxon>
        <taxon>Volvocaceae</taxon>
        <taxon>Volvox</taxon>
    </lineage>
</organism>
<dbReference type="Proteomes" id="UP001165090">
    <property type="component" value="Unassembled WGS sequence"/>
</dbReference>
<dbReference type="EMBL" id="BSDZ01000003">
    <property type="protein sequence ID" value="GLI58634.1"/>
    <property type="molecule type" value="Genomic_DNA"/>
</dbReference>
<gene>
    <name evidence="1" type="ORF">VaNZ11_000370</name>
</gene>
<comment type="caution">
    <text evidence="1">The sequence shown here is derived from an EMBL/GenBank/DDBJ whole genome shotgun (WGS) entry which is preliminary data.</text>
</comment>
<sequence length="368" mass="40189">MSIREGYDAVLDNTPTAEPCTSLFSLPNSVLTTIMEFIVRRANPGQVIKLALVCRALLNTVTSAEGLWEQLSISHGWSRRPTVRQRAAALTGAYTTGPEGGLSAADFDRHWFHYYTHRMTCRRNVRRFVRLYSAFLSRPSKMALMPGAEAAALSACEQRLSVELPWELWELYRFRNGQAPGTLVTFADDMRLLGLHELVLEHHPGLRELRRRLAMLVRLPGKRRAELLRPGGSAEMEAEEVAREQGTGADNSCGCEVAAAATEAAAAAGARSVCSEGLTYTVGYESKSQAPAAAAAALTLFPGDMILGCDDDYGEDCSDDRLLVVASNPSSTRRFLVALDGQVYLARGMLSLAFFASSVATMIQKLLH</sequence>
<evidence type="ECO:0000313" key="2">
    <source>
        <dbReference type="Proteomes" id="UP001165090"/>
    </source>
</evidence>
<proteinExistence type="predicted"/>
<dbReference type="InterPro" id="IPR036047">
    <property type="entry name" value="F-box-like_dom_sf"/>
</dbReference>
<evidence type="ECO:0000313" key="1">
    <source>
        <dbReference type="EMBL" id="GLI58634.1"/>
    </source>
</evidence>
<protein>
    <recommendedName>
        <fullName evidence="3">F-box domain-containing protein</fullName>
    </recommendedName>
</protein>
<reference evidence="1 2" key="1">
    <citation type="journal article" date="2023" name="IScience">
        <title>Expanded male sex-determining region conserved during the evolution of homothallism in the green alga Volvox.</title>
        <authorList>
            <person name="Yamamoto K."/>
            <person name="Matsuzaki R."/>
            <person name="Mahakham W."/>
            <person name="Heman W."/>
            <person name="Sekimoto H."/>
            <person name="Kawachi M."/>
            <person name="Minakuchi Y."/>
            <person name="Toyoda A."/>
            <person name="Nozaki H."/>
        </authorList>
    </citation>
    <scope>NUCLEOTIDE SEQUENCE [LARGE SCALE GENOMIC DNA]</scope>
    <source>
        <strain evidence="1 2">NIES-4468</strain>
    </source>
</reference>
<evidence type="ECO:0008006" key="3">
    <source>
        <dbReference type="Google" id="ProtNLM"/>
    </source>
</evidence>
<name>A0ABQ5RMF0_9CHLO</name>
<keyword evidence="2" id="KW-1185">Reference proteome</keyword>
<accession>A0ABQ5RMF0</accession>